<keyword evidence="2" id="KW-1133">Transmembrane helix</keyword>
<accession>A0A9P3GS64</accession>
<feature type="compositionally biased region" description="Polar residues" evidence="1">
    <location>
        <begin position="220"/>
        <end position="230"/>
    </location>
</feature>
<evidence type="ECO:0000256" key="1">
    <source>
        <dbReference type="SAM" id="MobiDB-lite"/>
    </source>
</evidence>
<organism evidence="3 4">
    <name type="scientific">Phanerochaete sordida</name>
    <dbReference type="NCBI Taxonomy" id="48140"/>
    <lineage>
        <taxon>Eukaryota</taxon>
        <taxon>Fungi</taxon>
        <taxon>Dikarya</taxon>
        <taxon>Basidiomycota</taxon>
        <taxon>Agaricomycotina</taxon>
        <taxon>Agaricomycetes</taxon>
        <taxon>Polyporales</taxon>
        <taxon>Phanerochaetaceae</taxon>
        <taxon>Phanerochaete</taxon>
    </lineage>
</organism>
<evidence type="ECO:0000313" key="3">
    <source>
        <dbReference type="EMBL" id="GJF00908.1"/>
    </source>
</evidence>
<sequence length="283" mass="29928">MVRASRRWPAHVQTRATAAGRRGRRRGETKRRQRTGTARRRPKSVLASYAPAHTRPATLERAEIASAIRSSGLGLTLGLDGCGSGGGARASGKEARGGGANGYKGSTRLQRQPHRCSPLPRPALLRAPAALLRDPRGLLAVALAFAVAVAVALAAASAVAVIVANAFVVKVAVTASHQPSHRHRYAAPTADRRPPSSTRRRGSGLAGEQAVIAVHDGRLTSRTSTAPSRTNRGRHRRAPPPSRERPRAASPPPSRERRRTTGVGSGQRRTPSDGLRLGRRAVG</sequence>
<proteinExistence type="predicted"/>
<comment type="caution">
    <text evidence="3">The sequence shown here is derived from an EMBL/GenBank/DDBJ whole genome shotgun (WGS) entry which is preliminary data.</text>
</comment>
<feature type="region of interest" description="Disordered" evidence="1">
    <location>
        <begin position="1"/>
        <end position="45"/>
    </location>
</feature>
<feature type="compositionally biased region" description="Basic residues" evidence="1">
    <location>
        <begin position="21"/>
        <end position="43"/>
    </location>
</feature>
<keyword evidence="2" id="KW-0812">Transmembrane</keyword>
<dbReference type="AlphaFoldDB" id="A0A9P3GS64"/>
<gene>
    <name evidence="3" type="ORF">PsYK624_172120</name>
</gene>
<keyword evidence="2" id="KW-0472">Membrane</keyword>
<dbReference type="Proteomes" id="UP000703269">
    <property type="component" value="Unassembled WGS sequence"/>
</dbReference>
<evidence type="ECO:0000313" key="4">
    <source>
        <dbReference type="Proteomes" id="UP000703269"/>
    </source>
</evidence>
<feature type="region of interest" description="Disordered" evidence="1">
    <location>
        <begin position="86"/>
        <end position="120"/>
    </location>
</feature>
<name>A0A9P3GS64_9APHY</name>
<keyword evidence="4" id="KW-1185">Reference proteome</keyword>
<dbReference type="EMBL" id="BPQB01000238">
    <property type="protein sequence ID" value="GJF00908.1"/>
    <property type="molecule type" value="Genomic_DNA"/>
</dbReference>
<evidence type="ECO:0000256" key="2">
    <source>
        <dbReference type="SAM" id="Phobius"/>
    </source>
</evidence>
<feature type="transmembrane region" description="Helical" evidence="2">
    <location>
        <begin position="138"/>
        <end position="168"/>
    </location>
</feature>
<feature type="region of interest" description="Disordered" evidence="1">
    <location>
        <begin position="175"/>
        <end position="283"/>
    </location>
</feature>
<protein>
    <submittedName>
        <fullName evidence="3">Uncharacterized protein</fullName>
    </submittedName>
</protein>
<reference evidence="3 4" key="1">
    <citation type="submission" date="2021-08" db="EMBL/GenBank/DDBJ databases">
        <title>Draft Genome Sequence of Phanerochaete sordida strain YK-624.</title>
        <authorList>
            <person name="Mori T."/>
            <person name="Dohra H."/>
            <person name="Suzuki T."/>
            <person name="Kawagishi H."/>
            <person name="Hirai H."/>
        </authorList>
    </citation>
    <scope>NUCLEOTIDE SEQUENCE [LARGE SCALE GENOMIC DNA]</scope>
    <source>
        <strain evidence="3 4">YK-624</strain>
    </source>
</reference>